<evidence type="ECO:0000313" key="3">
    <source>
        <dbReference type="Proteomes" id="UP001279734"/>
    </source>
</evidence>
<accession>A0AAD3Y284</accession>
<protein>
    <submittedName>
        <fullName evidence="2">Uncharacterized protein</fullName>
    </submittedName>
</protein>
<reference evidence="2" key="1">
    <citation type="submission" date="2023-05" db="EMBL/GenBank/DDBJ databases">
        <title>Nepenthes gracilis genome sequencing.</title>
        <authorList>
            <person name="Fukushima K."/>
        </authorList>
    </citation>
    <scope>NUCLEOTIDE SEQUENCE</scope>
    <source>
        <strain evidence="2">SING2019-196</strain>
    </source>
</reference>
<feature type="compositionally biased region" description="Acidic residues" evidence="1">
    <location>
        <begin position="24"/>
        <end position="38"/>
    </location>
</feature>
<proteinExistence type="predicted"/>
<dbReference type="AlphaFoldDB" id="A0AAD3Y284"/>
<dbReference type="Proteomes" id="UP001279734">
    <property type="component" value="Unassembled WGS sequence"/>
</dbReference>
<gene>
    <name evidence="2" type="ORF">Nepgr_028241</name>
</gene>
<feature type="compositionally biased region" description="Polar residues" evidence="1">
    <location>
        <begin position="8"/>
        <end position="20"/>
    </location>
</feature>
<feature type="region of interest" description="Disordered" evidence="1">
    <location>
        <begin position="1"/>
        <end position="47"/>
    </location>
</feature>
<comment type="caution">
    <text evidence="2">The sequence shown here is derived from an EMBL/GenBank/DDBJ whole genome shotgun (WGS) entry which is preliminary data.</text>
</comment>
<keyword evidence="3" id="KW-1185">Reference proteome</keyword>
<evidence type="ECO:0000256" key="1">
    <source>
        <dbReference type="SAM" id="MobiDB-lite"/>
    </source>
</evidence>
<name>A0AAD3Y284_NEPGR</name>
<evidence type="ECO:0000313" key="2">
    <source>
        <dbReference type="EMBL" id="GMH26398.1"/>
    </source>
</evidence>
<sequence length="134" mass="15051">MSKEFHELQTTVPQHTSNWPVTELDGESVDELEGEPVAEQDGGHADLPVVELDGEPVVELDGGRANWPSAELDGESIAVAHISTACRTSSIYPPWNLYRYRKLSVWKNQARKHWRRVEPICHTSHLPSHPLTPP</sequence>
<dbReference type="EMBL" id="BSYO01000031">
    <property type="protein sequence ID" value="GMH26398.1"/>
    <property type="molecule type" value="Genomic_DNA"/>
</dbReference>
<organism evidence="2 3">
    <name type="scientific">Nepenthes gracilis</name>
    <name type="common">Slender pitcher plant</name>
    <dbReference type="NCBI Taxonomy" id="150966"/>
    <lineage>
        <taxon>Eukaryota</taxon>
        <taxon>Viridiplantae</taxon>
        <taxon>Streptophyta</taxon>
        <taxon>Embryophyta</taxon>
        <taxon>Tracheophyta</taxon>
        <taxon>Spermatophyta</taxon>
        <taxon>Magnoliopsida</taxon>
        <taxon>eudicotyledons</taxon>
        <taxon>Gunneridae</taxon>
        <taxon>Pentapetalae</taxon>
        <taxon>Caryophyllales</taxon>
        <taxon>Nepenthaceae</taxon>
        <taxon>Nepenthes</taxon>
    </lineage>
</organism>